<sequence>MTSTTLDGESVGTALWVVQLCFIGSLAVAAIVYTFHYMFEVKERELFQRKDPPRDRRDYMESRCLTD</sequence>
<organism evidence="2">
    <name type="scientific">Aphanomyces astaci</name>
    <name type="common">Crayfish plague agent</name>
    <dbReference type="NCBI Taxonomy" id="112090"/>
    <lineage>
        <taxon>Eukaryota</taxon>
        <taxon>Sar</taxon>
        <taxon>Stramenopiles</taxon>
        <taxon>Oomycota</taxon>
        <taxon>Saprolegniomycetes</taxon>
        <taxon>Saprolegniales</taxon>
        <taxon>Verrucalvaceae</taxon>
        <taxon>Aphanomyces</taxon>
    </lineage>
</organism>
<keyword evidence="1" id="KW-1133">Transmembrane helix</keyword>
<dbReference type="RefSeq" id="XP_009831021.1">
    <property type="nucleotide sequence ID" value="XM_009832719.1"/>
</dbReference>
<feature type="transmembrane region" description="Helical" evidence="1">
    <location>
        <begin position="16"/>
        <end position="39"/>
    </location>
</feature>
<evidence type="ECO:0000313" key="2">
    <source>
        <dbReference type="EMBL" id="ETV79180.1"/>
    </source>
</evidence>
<dbReference type="AlphaFoldDB" id="W4GHK3"/>
<gene>
    <name evidence="2" type="ORF">H257_07258</name>
</gene>
<dbReference type="VEuPathDB" id="FungiDB:H257_07258"/>
<accession>W4GHK3</accession>
<protein>
    <submittedName>
        <fullName evidence="2">Uncharacterized protein</fullName>
    </submittedName>
</protein>
<dbReference type="GeneID" id="20809254"/>
<evidence type="ECO:0000256" key="1">
    <source>
        <dbReference type="SAM" id="Phobius"/>
    </source>
</evidence>
<keyword evidence="1" id="KW-0472">Membrane</keyword>
<dbReference type="EMBL" id="KI913128">
    <property type="protein sequence ID" value="ETV79180.1"/>
    <property type="molecule type" value="Genomic_DNA"/>
</dbReference>
<keyword evidence="1" id="KW-0812">Transmembrane</keyword>
<name>W4GHK3_APHAT</name>
<reference evidence="2" key="1">
    <citation type="submission" date="2013-12" db="EMBL/GenBank/DDBJ databases">
        <title>The Genome Sequence of Aphanomyces astaci APO3.</title>
        <authorList>
            <consortium name="The Broad Institute Genomics Platform"/>
            <person name="Russ C."/>
            <person name="Tyler B."/>
            <person name="van West P."/>
            <person name="Dieguez-Uribeondo J."/>
            <person name="Young S.K."/>
            <person name="Zeng Q."/>
            <person name="Gargeya S."/>
            <person name="Fitzgerald M."/>
            <person name="Abouelleil A."/>
            <person name="Alvarado L."/>
            <person name="Chapman S.B."/>
            <person name="Gainer-Dewar J."/>
            <person name="Goldberg J."/>
            <person name="Griggs A."/>
            <person name="Gujja S."/>
            <person name="Hansen M."/>
            <person name="Howarth C."/>
            <person name="Imamovic A."/>
            <person name="Ireland A."/>
            <person name="Larimer J."/>
            <person name="McCowan C."/>
            <person name="Murphy C."/>
            <person name="Pearson M."/>
            <person name="Poon T.W."/>
            <person name="Priest M."/>
            <person name="Roberts A."/>
            <person name="Saif S."/>
            <person name="Shea T."/>
            <person name="Sykes S."/>
            <person name="Wortman J."/>
            <person name="Nusbaum C."/>
            <person name="Birren B."/>
        </authorList>
    </citation>
    <scope>NUCLEOTIDE SEQUENCE [LARGE SCALE GENOMIC DNA]</scope>
    <source>
        <strain evidence="2">APO3</strain>
    </source>
</reference>
<proteinExistence type="predicted"/>